<name>A0A9N7YXD9_PLEPL</name>
<accession>A0A9N7YXD9</accession>
<comment type="caution">
    <text evidence="2">The sequence shown here is derived from an EMBL/GenBank/DDBJ whole genome shotgun (WGS) entry which is preliminary data.</text>
</comment>
<reference evidence="2" key="1">
    <citation type="submission" date="2020-03" db="EMBL/GenBank/DDBJ databases">
        <authorList>
            <person name="Weist P."/>
        </authorList>
    </citation>
    <scope>NUCLEOTIDE SEQUENCE</scope>
</reference>
<sequence>MMGDSQCEGWREKEAEEREEETVRGRERKKVLETEQASVSGVSTPGSEVLIKGREGANARGLSSPVNLPDLDDLLLYSQYVPPPTQTPSPPVLFLTESGSAVRAFKGSSGLLWKTMDHDSDNLTKKSTEDGGGQQETGTHGENRSYENTGFQRPLSMWPQQFVQWACSQYSNPAAHSLIQPFVHILCGPPSTKDVQQNMSCERGCFFTSR</sequence>
<dbReference type="AlphaFoldDB" id="A0A9N7YXD9"/>
<evidence type="ECO:0000256" key="1">
    <source>
        <dbReference type="SAM" id="MobiDB-lite"/>
    </source>
</evidence>
<feature type="compositionally biased region" description="Basic and acidic residues" evidence="1">
    <location>
        <begin position="116"/>
        <end position="129"/>
    </location>
</feature>
<organism evidence="2 3">
    <name type="scientific">Pleuronectes platessa</name>
    <name type="common">European plaice</name>
    <dbReference type="NCBI Taxonomy" id="8262"/>
    <lineage>
        <taxon>Eukaryota</taxon>
        <taxon>Metazoa</taxon>
        <taxon>Chordata</taxon>
        <taxon>Craniata</taxon>
        <taxon>Vertebrata</taxon>
        <taxon>Euteleostomi</taxon>
        <taxon>Actinopterygii</taxon>
        <taxon>Neopterygii</taxon>
        <taxon>Teleostei</taxon>
        <taxon>Neoteleostei</taxon>
        <taxon>Acanthomorphata</taxon>
        <taxon>Carangaria</taxon>
        <taxon>Pleuronectiformes</taxon>
        <taxon>Pleuronectoidei</taxon>
        <taxon>Pleuronectidae</taxon>
        <taxon>Pleuronectes</taxon>
    </lineage>
</organism>
<evidence type="ECO:0000313" key="2">
    <source>
        <dbReference type="EMBL" id="CAB1443458.1"/>
    </source>
</evidence>
<keyword evidence="3" id="KW-1185">Reference proteome</keyword>
<feature type="region of interest" description="Disordered" evidence="1">
    <location>
        <begin position="116"/>
        <end position="150"/>
    </location>
</feature>
<gene>
    <name evidence="2" type="ORF">PLEPLA_LOCUS31174</name>
</gene>
<feature type="region of interest" description="Disordered" evidence="1">
    <location>
        <begin position="1"/>
        <end position="47"/>
    </location>
</feature>
<feature type="compositionally biased region" description="Polar residues" evidence="1">
    <location>
        <begin position="35"/>
        <end position="46"/>
    </location>
</feature>
<dbReference type="EMBL" id="CADEAL010003112">
    <property type="protein sequence ID" value="CAB1443458.1"/>
    <property type="molecule type" value="Genomic_DNA"/>
</dbReference>
<proteinExistence type="predicted"/>
<evidence type="ECO:0000313" key="3">
    <source>
        <dbReference type="Proteomes" id="UP001153269"/>
    </source>
</evidence>
<protein>
    <submittedName>
        <fullName evidence="2">Uncharacterized protein</fullName>
    </submittedName>
</protein>
<dbReference type="Proteomes" id="UP001153269">
    <property type="component" value="Unassembled WGS sequence"/>
</dbReference>
<feature type="compositionally biased region" description="Basic and acidic residues" evidence="1">
    <location>
        <begin position="9"/>
        <end position="33"/>
    </location>
</feature>